<feature type="compositionally biased region" description="Low complexity" evidence="1">
    <location>
        <begin position="77"/>
        <end position="86"/>
    </location>
</feature>
<feature type="region of interest" description="Disordered" evidence="1">
    <location>
        <begin position="1"/>
        <end position="24"/>
    </location>
</feature>
<dbReference type="AlphaFoldDB" id="A0AAW0YZ40"/>
<dbReference type="InterPro" id="IPR055754">
    <property type="entry name" value="DUF7330"/>
</dbReference>
<dbReference type="Proteomes" id="UP001388673">
    <property type="component" value="Unassembled WGS sequence"/>
</dbReference>
<gene>
    <name evidence="3" type="ORF">IAR55_003612</name>
</gene>
<accession>A0AAW0YZ40</accession>
<dbReference type="GeneID" id="92180870"/>
<feature type="region of interest" description="Disordered" evidence="1">
    <location>
        <begin position="151"/>
        <end position="210"/>
    </location>
</feature>
<evidence type="ECO:0000313" key="4">
    <source>
        <dbReference type="Proteomes" id="UP001388673"/>
    </source>
</evidence>
<feature type="compositionally biased region" description="Pro residues" evidence="1">
    <location>
        <begin position="343"/>
        <end position="353"/>
    </location>
</feature>
<evidence type="ECO:0000313" key="3">
    <source>
        <dbReference type="EMBL" id="KAK8854873.1"/>
    </source>
</evidence>
<protein>
    <recommendedName>
        <fullName evidence="2">DUF7330 domain-containing protein</fullName>
    </recommendedName>
</protein>
<dbReference type="RefSeq" id="XP_066803111.1">
    <property type="nucleotide sequence ID" value="XM_066946719.1"/>
</dbReference>
<feature type="domain" description="DUF7330" evidence="2">
    <location>
        <begin position="456"/>
        <end position="543"/>
    </location>
</feature>
<dbReference type="EMBL" id="JBCAWK010000006">
    <property type="protein sequence ID" value="KAK8854873.1"/>
    <property type="molecule type" value="Genomic_DNA"/>
</dbReference>
<dbReference type="Pfam" id="PF24016">
    <property type="entry name" value="DUF7330"/>
    <property type="match status" value="1"/>
</dbReference>
<keyword evidence="4" id="KW-1185">Reference proteome</keyword>
<feature type="region of interest" description="Disordered" evidence="1">
    <location>
        <begin position="51"/>
        <end position="86"/>
    </location>
</feature>
<feature type="compositionally biased region" description="Low complexity" evidence="1">
    <location>
        <begin position="312"/>
        <end position="336"/>
    </location>
</feature>
<feature type="region of interest" description="Disordered" evidence="1">
    <location>
        <begin position="236"/>
        <end position="375"/>
    </location>
</feature>
<dbReference type="KEGG" id="kne:92180870"/>
<name>A0AAW0YZ40_9TREE</name>
<feature type="compositionally biased region" description="Low complexity" evidence="1">
    <location>
        <begin position="12"/>
        <end position="24"/>
    </location>
</feature>
<sequence length="668" mass="72045">MALPSTYHLSHSLPNRSPSQRPRSLSLSEYQHLSFDRDALTAAYQASLGIPTSSNVSSVSHPSQSSFGGLSTETHDTSLSGSYSTSTLSHRLKAGDNPHARSTVDAQGMIPPPGLKDDGNFAGVGAGHTLTPPQSPLHKAAQLAHEKALLSPVPGSPRLPPSPPVRPERIPSSTFKPEVPPRIPSQRPERPSPPPMHMRRSQSDLGFDRDAPWQGVHEWIEGDGHGRGKRRALPAIPINIPTPEPPQWEPDYKPQIPDSLTAPSAHHAYASLSAPPPNLPPRRMQAQRPQQSYRTATATTTTGYHSTARMPSSTSGISTSQATSSSGHGGPSTSSSAMHVDPASPPVGAPDFPPMLTSEPSSMSVPTASRPRPEAEKEVILRATDKTPIWSTHYLDPCLRQNLVNLPHQVTNFANVALSGLSSGPKTTYNTTIGAPIDGLAKAAKEWIVSPDGRFISEHGGVELGVGVVNAGGDGWGKDKGRKKARVEVVSKSGGIKLDILEIDKDRQIDLRIDTKSGDVLVLLPDNFLGPIHVNSPAQRPVFLPILQSLLKPIANPYASLHTTFMVPLALSRDPRHASSFEHSAAKKIEKYIPNSFREDQSDILDQVVGGYVSHGRGEHCKLVIRTEKGRVVVGLRDSKDEEDWKAMGLRVGAMDGGRKGKKRWWRP</sequence>
<feature type="compositionally biased region" description="Pro residues" evidence="1">
    <location>
        <begin position="154"/>
        <end position="165"/>
    </location>
</feature>
<feature type="compositionally biased region" description="Low complexity" evidence="1">
    <location>
        <begin position="281"/>
        <end position="302"/>
    </location>
</feature>
<comment type="caution">
    <text evidence="3">The sequence shown here is derived from an EMBL/GenBank/DDBJ whole genome shotgun (WGS) entry which is preliminary data.</text>
</comment>
<feature type="compositionally biased region" description="Low complexity" evidence="1">
    <location>
        <begin position="53"/>
        <end position="66"/>
    </location>
</feature>
<proteinExistence type="predicted"/>
<reference evidence="3 4" key="1">
    <citation type="journal article" date="2024" name="bioRxiv">
        <title>Comparative genomics of Cryptococcus and Kwoniella reveals pathogenesis evolution and contrasting karyotype dynamics via intercentromeric recombination or chromosome fusion.</title>
        <authorList>
            <person name="Coelho M.A."/>
            <person name="David-Palma M."/>
            <person name="Shea T."/>
            <person name="Bowers K."/>
            <person name="McGinley-Smith S."/>
            <person name="Mohammad A.W."/>
            <person name="Gnirke A."/>
            <person name="Yurkov A.M."/>
            <person name="Nowrousian M."/>
            <person name="Sun S."/>
            <person name="Cuomo C.A."/>
            <person name="Heitman J."/>
        </authorList>
    </citation>
    <scope>NUCLEOTIDE SEQUENCE [LARGE SCALE GENOMIC DNA]</scope>
    <source>
        <strain evidence="3 4">CBS 13917</strain>
    </source>
</reference>
<evidence type="ECO:0000256" key="1">
    <source>
        <dbReference type="SAM" id="MobiDB-lite"/>
    </source>
</evidence>
<organism evidence="3 4">
    <name type="scientific">Kwoniella newhampshirensis</name>
    <dbReference type="NCBI Taxonomy" id="1651941"/>
    <lineage>
        <taxon>Eukaryota</taxon>
        <taxon>Fungi</taxon>
        <taxon>Dikarya</taxon>
        <taxon>Basidiomycota</taxon>
        <taxon>Agaricomycotina</taxon>
        <taxon>Tremellomycetes</taxon>
        <taxon>Tremellales</taxon>
        <taxon>Cryptococcaceae</taxon>
        <taxon>Kwoniella</taxon>
    </lineage>
</organism>
<feature type="compositionally biased region" description="Polar residues" evidence="1">
    <location>
        <begin position="358"/>
        <end position="367"/>
    </location>
</feature>
<evidence type="ECO:0000259" key="2">
    <source>
        <dbReference type="Pfam" id="PF24016"/>
    </source>
</evidence>